<dbReference type="Pfam" id="PF04452">
    <property type="entry name" value="Methyltrans_RNA"/>
    <property type="match status" value="1"/>
</dbReference>
<evidence type="ECO:0000259" key="11">
    <source>
        <dbReference type="Pfam" id="PF04452"/>
    </source>
</evidence>
<name>A0A381YP35_9ZZZZ</name>
<dbReference type="PANTHER" id="PTHR30027">
    <property type="entry name" value="RIBOSOMAL RNA SMALL SUBUNIT METHYLTRANSFERASE E"/>
    <property type="match status" value="1"/>
</dbReference>
<dbReference type="GO" id="GO:0070475">
    <property type="term" value="P:rRNA base methylation"/>
    <property type="evidence" value="ECO:0007669"/>
    <property type="project" value="TreeGrafter"/>
</dbReference>
<comment type="function">
    <text evidence="9">Specifically methylates the N3 position of the uracil ring of uridine 1498 (m3U1498) in 16S rRNA. Acts on the fully assembled 30S ribosomal subunit.</text>
</comment>
<evidence type="ECO:0000256" key="4">
    <source>
        <dbReference type="ARBA" id="ARBA00022490"/>
    </source>
</evidence>
<dbReference type="EMBL" id="UINC01018623">
    <property type="protein sequence ID" value="SVA78382.1"/>
    <property type="molecule type" value="Genomic_DNA"/>
</dbReference>
<dbReference type="InterPro" id="IPR029028">
    <property type="entry name" value="Alpha/beta_knot_MTases"/>
</dbReference>
<dbReference type="InterPro" id="IPR046886">
    <property type="entry name" value="RsmE_MTase_dom"/>
</dbReference>
<evidence type="ECO:0000256" key="10">
    <source>
        <dbReference type="ARBA" id="ARBA00047944"/>
    </source>
</evidence>
<keyword evidence="5" id="KW-0698">rRNA processing</keyword>
<proteinExistence type="inferred from homology"/>
<reference evidence="12" key="1">
    <citation type="submission" date="2018-05" db="EMBL/GenBank/DDBJ databases">
        <authorList>
            <person name="Lanie J.A."/>
            <person name="Ng W.-L."/>
            <person name="Kazmierczak K.M."/>
            <person name="Andrzejewski T.M."/>
            <person name="Davidsen T.M."/>
            <person name="Wayne K.J."/>
            <person name="Tettelin H."/>
            <person name="Glass J.I."/>
            <person name="Rusch D."/>
            <person name="Podicherti R."/>
            <person name="Tsui H.-C.T."/>
            <person name="Winkler M.E."/>
        </authorList>
    </citation>
    <scope>NUCLEOTIDE SEQUENCE</scope>
</reference>
<organism evidence="12">
    <name type="scientific">marine metagenome</name>
    <dbReference type="NCBI Taxonomy" id="408172"/>
    <lineage>
        <taxon>unclassified sequences</taxon>
        <taxon>metagenomes</taxon>
        <taxon>ecological metagenomes</taxon>
    </lineage>
</organism>
<evidence type="ECO:0000256" key="6">
    <source>
        <dbReference type="ARBA" id="ARBA00022603"/>
    </source>
</evidence>
<dbReference type="GO" id="GO:0005737">
    <property type="term" value="C:cytoplasm"/>
    <property type="evidence" value="ECO:0007669"/>
    <property type="project" value="UniProtKB-SubCell"/>
</dbReference>
<feature type="domain" description="Ribosomal RNA small subunit methyltransferase E methyltransferase" evidence="11">
    <location>
        <begin position="73"/>
        <end position="234"/>
    </location>
</feature>
<keyword evidence="7" id="KW-0808">Transferase</keyword>
<dbReference type="PANTHER" id="PTHR30027:SF3">
    <property type="entry name" value="16S RRNA (URACIL(1498)-N(3))-METHYLTRANSFERASE"/>
    <property type="match status" value="1"/>
</dbReference>
<evidence type="ECO:0000256" key="8">
    <source>
        <dbReference type="ARBA" id="ARBA00022691"/>
    </source>
</evidence>
<evidence type="ECO:0000256" key="3">
    <source>
        <dbReference type="ARBA" id="ARBA00012328"/>
    </source>
</evidence>
<comment type="subcellular location">
    <subcellularLocation>
        <location evidence="1">Cytoplasm</location>
    </subcellularLocation>
</comment>
<dbReference type="GO" id="GO:0070042">
    <property type="term" value="F:rRNA (uridine-N3-)-methyltransferase activity"/>
    <property type="evidence" value="ECO:0007669"/>
    <property type="project" value="TreeGrafter"/>
</dbReference>
<keyword evidence="8" id="KW-0949">S-adenosyl-L-methionine</keyword>
<dbReference type="SUPFAM" id="SSF75217">
    <property type="entry name" value="alpha/beta knot"/>
    <property type="match status" value="1"/>
</dbReference>
<evidence type="ECO:0000313" key="12">
    <source>
        <dbReference type="EMBL" id="SVA78382.1"/>
    </source>
</evidence>
<dbReference type="AlphaFoldDB" id="A0A381YP35"/>
<dbReference type="NCBIfam" id="TIGR00046">
    <property type="entry name" value="RsmE family RNA methyltransferase"/>
    <property type="match status" value="1"/>
</dbReference>
<gene>
    <name evidence="12" type="ORF">METZ01_LOCUS131236</name>
</gene>
<evidence type="ECO:0000256" key="9">
    <source>
        <dbReference type="ARBA" id="ARBA00025699"/>
    </source>
</evidence>
<accession>A0A381YP35</accession>
<dbReference type="SUPFAM" id="SSF88697">
    <property type="entry name" value="PUA domain-like"/>
    <property type="match status" value="1"/>
</dbReference>
<evidence type="ECO:0000256" key="1">
    <source>
        <dbReference type="ARBA" id="ARBA00004496"/>
    </source>
</evidence>
<evidence type="ECO:0000256" key="5">
    <source>
        <dbReference type="ARBA" id="ARBA00022552"/>
    </source>
</evidence>
<evidence type="ECO:0000256" key="2">
    <source>
        <dbReference type="ARBA" id="ARBA00005528"/>
    </source>
</evidence>
<evidence type="ECO:0000256" key="7">
    <source>
        <dbReference type="ARBA" id="ARBA00022679"/>
    </source>
</evidence>
<dbReference type="InterPro" id="IPR029026">
    <property type="entry name" value="tRNA_m1G_MTases_N"/>
</dbReference>
<dbReference type="EC" id="2.1.1.193" evidence="3"/>
<dbReference type="CDD" id="cd18084">
    <property type="entry name" value="RsmE-like"/>
    <property type="match status" value="1"/>
</dbReference>
<dbReference type="InterPro" id="IPR015947">
    <property type="entry name" value="PUA-like_sf"/>
</dbReference>
<protein>
    <recommendedName>
        <fullName evidence="3">16S rRNA (uracil(1498)-N(3))-methyltransferase</fullName>
        <ecNumber evidence="3">2.1.1.193</ecNumber>
    </recommendedName>
</protein>
<dbReference type="InterPro" id="IPR006700">
    <property type="entry name" value="RsmE"/>
</dbReference>
<keyword evidence="6" id="KW-0489">Methyltransferase</keyword>
<comment type="catalytic activity">
    <reaction evidence="10">
        <text>uridine(1498) in 16S rRNA + S-adenosyl-L-methionine = N(3)-methyluridine(1498) in 16S rRNA + S-adenosyl-L-homocysteine + H(+)</text>
        <dbReference type="Rhea" id="RHEA:42920"/>
        <dbReference type="Rhea" id="RHEA-COMP:10283"/>
        <dbReference type="Rhea" id="RHEA-COMP:10284"/>
        <dbReference type="ChEBI" id="CHEBI:15378"/>
        <dbReference type="ChEBI" id="CHEBI:57856"/>
        <dbReference type="ChEBI" id="CHEBI:59789"/>
        <dbReference type="ChEBI" id="CHEBI:65315"/>
        <dbReference type="ChEBI" id="CHEBI:74502"/>
        <dbReference type="EC" id="2.1.1.193"/>
    </reaction>
</comment>
<keyword evidence="4" id="KW-0963">Cytoplasm</keyword>
<comment type="similarity">
    <text evidence="2">Belongs to the RNA methyltransferase RsmE family.</text>
</comment>
<dbReference type="PIRSF" id="PIRSF015601">
    <property type="entry name" value="MTase_slr0722"/>
    <property type="match status" value="1"/>
</dbReference>
<feature type="non-terminal residue" evidence="12">
    <location>
        <position position="1"/>
    </location>
</feature>
<dbReference type="Gene3D" id="3.40.1280.10">
    <property type="match status" value="1"/>
</dbReference>
<sequence>VKRRFCVNSVKPDANGSIDLSNIRQHLEVVRVGVGDVVHLFDGRGREVEAEISVFDGRSALASVRKQVTRDTESPLECWLIQAIPVRIVRMDTIVRQVAELGVYRVVPVFAERSQQAKVKPAATRRRADRWSRIAEAAAEQSCRAHVPEVDAPCAFDDLDWECFPRPMFIAEPGKLPVPRVPATSTVSLLIGPEGGWTGREISAAHSFGAQPFGLGPRVLRADTAGVVATTVFQSLWGDLN</sequence>